<dbReference type="eggNOG" id="ENOG502RZ6E">
    <property type="taxonomic scope" value="Eukaryota"/>
</dbReference>
<dbReference type="Pfam" id="PF21492">
    <property type="entry name" value="bL31_N"/>
    <property type="match status" value="1"/>
</dbReference>
<reference evidence="3 4" key="1">
    <citation type="journal article" date="2013" name="MBio">
        <title>Genome sequencing of the plant pathogen Taphrina deformans, the causal agent of peach leaf curl.</title>
        <authorList>
            <person name="Cisse O.H."/>
            <person name="Almeida J.M.G.C.F."/>
            <person name="Fonseca A."/>
            <person name="Kumar A.A."/>
            <person name="Salojaervi J."/>
            <person name="Overmyer K."/>
            <person name="Hauser P.M."/>
            <person name="Pagni M."/>
        </authorList>
    </citation>
    <scope>NUCLEOTIDE SEQUENCE [LARGE SCALE GENOMIC DNA]</scope>
    <source>
        <strain evidence="4">PYCC 5710 / ATCC 11124 / CBS 356.35 / IMI 108563 / JCM 9778 / NBRC 8474</strain>
    </source>
</reference>
<dbReference type="VEuPathDB" id="FungiDB:TAPDE_002772"/>
<evidence type="ECO:0000313" key="4">
    <source>
        <dbReference type="Proteomes" id="UP000013776"/>
    </source>
</evidence>
<dbReference type="EMBL" id="CAHR02000095">
    <property type="protein sequence ID" value="CCG82673.1"/>
    <property type="molecule type" value="Genomic_DNA"/>
</dbReference>
<dbReference type="OrthoDB" id="5587740at2759"/>
<dbReference type="STRING" id="1097556.R4XA52"/>
<keyword evidence="3" id="KW-0687">Ribonucleoprotein</keyword>
<feature type="domain" description="Ribosomal protein bL31m N-terminal" evidence="2">
    <location>
        <begin position="17"/>
        <end position="54"/>
    </location>
</feature>
<dbReference type="GO" id="GO:0003735">
    <property type="term" value="F:structural constituent of ribosome"/>
    <property type="evidence" value="ECO:0007669"/>
    <property type="project" value="InterPro"/>
</dbReference>
<dbReference type="PANTHER" id="PTHR28174">
    <property type="entry name" value="54S RIBOSOMAL PROTEIN L36, MITOCHONDRIAL"/>
    <property type="match status" value="1"/>
</dbReference>
<dbReference type="GO" id="GO:0032543">
    <property type="term" value="P:mitochondrial translation"/>
    <property type="evidence" value="ECO:0007669"/>
    <property type="project" value="InterPro"/>
</dbReference>
<dbReference type="PANTHER" id="PTHR28174:SF1">
    <property type="entry name" value="LARGE RIBOSOMAL SUBUNIT PROTEIN BL31M"/>
    <property type="match status" value="1"/>
</dbReference>
<dbReference type="GO" id="GO:0005762">
    <property type="term" value="C:mitochondrial large ribosomal subunit"/>
    <property type="evidence" value="ECO:0007669"/>
    <property type="project" value="InterPro"/>
</dbReference>
<feature type="region of interest" description="Disordered" evidence="1">
    <location>
        <begin position="72"/>
        <end position="137"/>
    </location>
</feature>
<accession>R4XA52</accession>
<keyword evidence="3" id="KW-0689">Ribosomal protein</keyword>
<dbReference type="Gene3D" id="6.20.130.10">
    <property type="match status" value="1"/>
</dbReference>
<feature type="compositionally biased region" description="Low complexity" evidence="1">
    <location>
        <begin position="74"/>
        <end position="85"/>
    </location>
</feature>
<feature type="compositionally biased region" description="Basic and acidic residues" evidence="1">
    <location>
        <begin position="119"/>
        <end position="129"/>
    </location>
</feature>
<evidence type="ECO:0000256" key="1">
    <source>
        <dbReference type="SAM" id="MobiDB-lite"/>
    </source>
</evidence>
<protein>
    <submittedName>
        <fullName evidence="3">50S ribosomal protein L36</fullName>
    </submittedName>
</protein>
<dbReference type="Proteomes" id="UP000013776">
    <property type="component" value="Unassembled WGS sequence"/>
</dbReference>
<evidence type="ECO:0000313" key="3">
    <source>
        <dbReference type="EMBL" id="CCG82673.1"/>
    </source>
</evidence>
<dbReference type="InterPro" id="IPR048874">
    <property type="entry name" value="Ribosomal_bL31m_N"/>
</dbReference>
<gene>
    <name evidence="3" type="ORF">TAPDE_002772</name>
</gene>
<keyword evidence="4" id="KW-1185">Reference proteome</keyword>
<name>R4XA52_TAPDE</name>
<dbReference type="AlphaFoldDB" id="R4XA52"/>
<proteinExistence type="predicted"/>
<organism evidence="3 4">
    <name type="scientific">Taphrina deformans (strain PYCC 5710 / ATCC 11124 / CBS 356.35 / IMI 108563 / JCM 9778 / NBRC 8474)</name>
    <name type="common">Peach leaf curl fungus</name>
    <name type="synonym">Lalaria deformans</name>
    <dbReference type="NCBI Taxonomy" id="1097556"/>
    <lineage>
        <taxon>Eukaryota</taxon>
        <taxon>Fungi</taxon>
        <taxon>Dikarya</taxon>
        <taxon>Ascomycota</taxon>
        <taxon>Taphrinomycotina</taxon>
        <taxon>Taphrinomycetes</taxon>
        <taxon>Taphrinales</taxon>
        <taxon>Taphrinaceae</taxon>
        <taxon>Taphrina</taxon>
    </lineage>
</organism>
<dbReference type="InterPro" id="IPR034600">
    <property type="entry name" value="Ribosomal_bL31m"/>
</dbReference>
<comment type="caution">
    <text evidence="3">The sequence shown here is derived from an EMBL/GenBank/DDBJ whole genome shotgun (WGS) entry which is preliminary data.</text>
</comment>
<sequence length="137" mass="15280">MSTAKQVFSRVYRPQFFTQKIVLSDGSTYEKMTTSPRPSVRLTKDIRNAQLYNPDAGKQVNQEENGRLARFRGRFAGFSEETTTTTDKKTGPVSGQGSASEVDDMDWMVSAGARAAPKMSDREMKESTRKKSAKGKK</sequence>
<evidence type="ECO:0000259" key="2">
    <source>
        <dbReference type="Pfam" id="PF21492"/>
    </source>
</evidence>